<organism evidence="1">
    <name type="scientific">marine metagenome</name>
    <dbReference type="NCBI Taxonomy" id="408172"/>
    <lineage>
        <taxon>unclassified sequences</taxon>
        <taxon>metagenomes</taxon>
        <taxon>ecological metagenomes</taxon>
    </lineage>
</organism>
<proteinExistence type="predicted"/>
<feature type="non-terminal residue" evidence="1">
    <location>
        <position position="1"/>
    </location>
</feature>
<sequence>RTSSNPLSVRNLLWNLQQGVEGCPCISISALNG</sequence>
<protein>
    <submittedName>
        <fullName evidence="1">Uncharacterized protein</fullName>
    </submittedName>
</protein>
<reference evidence="1" key="1">
    <citation type="submission" date="2018-05" db="EMBL/GenBank/DDBJ databases">
        <authorList>
            <person name="Lanie J.A."/>
            <person name="Ng W.-L."/>
            <person name="Kazmierczak K.M."/>
            <person name="Andrzejewski T.M."/>
            <person name="Davidsen T.M."/>
            <person name="Wayne K.J."/>
            <person name="Tettelin H."/>
            <person name="Glass J.I."/>
            <person name="Rusch D."/>
            <person name="Podicherti R."/>
            <person name="Tsui H.-C.T."/>
            <person name="Winkler M.E."/>
        </authorList>
    </citation>
    <scope>NUCLEOTIDE SEQUENCE</scope>
</reference>
<accession>A0A382I0E1</accession>
<name>A0A382I0E1_9ZZZZ</name>
<gene>
    <name evidence="1" type="ORF">METZ01_LOCUS245699</name>
</gene>
<dbReference type="EMBL" id="UINC01064307">
    <property type="protein sequence ID" value="SVB92845.1"/>
    <property type="molecule type" value="Genomic_DNA"/>
</dbReference>
<evidence type="ECO:0000313" key="1">
    <source>
        <dbReference type="EMBL" id="SVB92845.1"/>
    </source>
</evidence>
<dbReference type="AlphaFoldDB" id="A0A382I0E1"/>